<protein>
    <recommendedName>
        <fullName evidence="3">Sulfotransferase</fullName>
    </recommendedName>
</protein>
<dbReference type="EMBL" id="RIBS01000003">
    <property type="protein sequence ID" value="RNF84364.1"/>
    <property type="molecule type" value="Genomic_DNA"/>
</dbReference>
<evidence type="ECO:0008006" key="3">
    <source>
        <dbReference type="Google" id="ProtNLM"/>
    </source>
</evidence>
<dbReference type="AlphaFoldDB" id="A0A3M8SYN0"/>
<organism evidence="1 2">
    <name type="scientific">Montanilutibacter psychrotolerans</name>
    <dbReference type="NCBI Taxonomy" id="1327343"/>
    <lineage>
        <taxon>Bacteria</taxon>
        <taxon>Pseudomonadati</taxon>
        <taxon>Pseudomonadota</taxon>
        <taxon>Gammaproteobacteria</taxon>
        <taxon>Lysobacterales</taxon>
        <taxon>Lysobacteraceae</taxon>
        <taxon>Montanilutibacter</taxon>
    </lineage>
</organism>
<name>A0A3M8SYN0_9GAMM</name>
<evidence type="ECO:0000313" key="1">
    <source>
        <dbReference type="EMBL" id="RNF84364.1"/>
    </source>
</evidence>
<evidence type="ECO:0000313" key="2">
    <source>
        <dbReference type="Proteomes" id="UP000267049"/>
    </source>
</evidence>
<dbReference type="Gene3D" id="3.40.50.300">
    <property type="entry name" value="P-loop containing nucleotide triphosphate hydrolases"/>
    <property type="match status" value="1"/>
</dbReference>
<reference evidence="1 2" key="1">
    <citation type="submission" date="2018-11" db="EMBL/GenBank/DDBJ databases">
        <title>Lysobacter cryohumiis sp. nov., isolated from soil in the Tianshan Mountains, Xinjiang, China.</title>
        <authorList>
            <person name="Luo Y."/>
            <person name="Sheng H."/>
        </authorList>
    </citation>
    <scope>NUCLEOTIDE SEQUENCE [LARGE SCALE GENOMIC DNA]</scope>
    <source>
        <strain evidence="1 2">ZS60</strain>
    </source>
</reference>
<dbReference type="OrthoDB" id="6021781at2"/>
<comment type="caution">
    <text evidence="1">The sequence shown here is derived from an EMBL/GenBank/DDBJ whole genome shotgun (WGS) entry which is preliminary data.</text>
</comment>
<dbReference type="Proteomes" id="UP000267049">
    <property type="component" value="Unassembled WGS sequence"/>
</dbReference>
<gene>
    <name evidence="1" type="ORF">EER27_08255</name>
</gene>
<dbReference type="InterPro" id="IPR027417">
    <property type="entry name" value="P-loop_NTPase"/>
</dbReference>
<keyword evidence="2" id="KW-1185">Reference proteome</keyword>
<accession>A0A3M8SYN0</accession>
<proteinExistence type="predicted"/>
<dbReference type="SUPFAM" id="SSF52540">
    <property type="entry name" value="P-loop containing nucleoside triphosphate hydrolases"/>
    <property type="match status" value="1"/>
</dbReference>
<dbReference type="RefSeq" id="WP_123087550.1">
    <property type="nucleotide sequence ID" value="NZ_RIBS01000003.1"/>
</dbReference>
<sequence>MRPPLRLPGDFSLSAAYPLFALEPAGETALVLHFTADDYRRASFLDRRALAHRDIPGWQPSRDELTQALAGPAAGLPVHWLFHIGHCGSSLLSRLLDLLPGVLGLREPLPLLALAQDPDGAPASPWWPLAVRALDRGFDDTAAVVVKPSSQVACLAAPLLAATSGRACLLWVDLQDWLATMLRDPGLVEAALSGEVARLAGGDRTPAANGIGERLARVWLAAQWRWQRLVDDPALAGRLVDLDFAALLADPAGTTAGLARHFGLPVPTDWDARIRVSGLLDRYAKDPDQAFDAGSRRRELDAAGRTHAHDVAAGLAWAERALANTPDAAITARLRPAAGPGGRSGD</sequence>